<feature type="domain" description="Glycosyl transferase family 51" evidence="17">
    <location>
        <begin position="79"/>
        <end position="262"/>
    </location>
</feature>
<evidence type="ECO:0000256" key="11">
    <source>
        <dbReference type="ARBA" id="ARBA00023316"/>
    </source>
</evidence>
<dbReference type="GO" id="GO:0030288">
    <property type="term" value="C:outer membrane-bounded periplasmic space"/>
    <property type="evidence" value="ECO:0007669"/>
    <property type="project" value="TreeGrafter"/>
</dbReference>
<dbReference type="RefSeq" id="WP_168117025.1">
    <property type="nucleotide sequence ID" value="NZ_BOON01000039.1"/>
</dbReference>
<accession>A0A8J3TFF5</accession>
<evidence type="ECO:0000256" key="1">
    <source>
        <dbReference type="ARBA" id="ARBA00007090"/>
    </source>
</evidence>
<dbReference type="GO" id="GO:0008658">
    <property type="term" value="F:penicillin binding"/>
    <property type="evidence" value="ECO:0007669"/>
    <property type="project" value="InterPro"/>
</dbReference>
<dbReference type="InterPro" id="IPR001460">
    <property type="entry name" value="PCN-bd_Tpept"/>
</dbReference>
<dbReference type="AlphaFoldDB" id="A0A8J3TFF5"/>
<evidence type="ECO:0000256" key="5">
    <source>
        <dbReference type="ARBA" id="ARBA00022676"/>
    </source>
</evidence>
<gene>
    <name evidence="18" type="ORF">Pme01_41530</name>
</gene>
<keyword evidence="7" id="KW-0378">Hydrolase</keyword>
<evidence type="ECO:0000256" key="9">
    <source>
        <dbReference type="ARBA" id="ARBA00022984"/>
    </source>
</evidence>
<dbReference type="GO" id="GO:0071555">
    <property type="term" value="P:cell wall organization"/>
    <property type="evidence" value="ECO:0007669"/>
    <property type="project" value="UniProtKB-KW"/>
</dbReference>
<keyword evidence="19" id="KW-1185">Reference proteome</keyword>
<evidence type="ECO:0000256" key="6">
    <source>
        <dbReference type="ARBA" id="ARBA00022679"/>
    </source>
</evidence>
<evidence type="ECO:0000256" key="13">
    <source>
        <dbReference type="ARBA" id="ARBA00049902"/>
    </source>
</evidence>
<dbReference type="GO" id="GO:0006508">
    <property type="term" value="P:proteolysis"/>
    <property type="evidence" value="ECO:0007669"/>
    <property type="project" value="UniProtKB-KW"/>
</dbReference>
<comment type="similarity">
    <text evidence="1">In the C-terminal section; belongs to the transpeptidase family.</text>
</comment>
<dbReference type="SUPFAM" id="SSF53955">
    <property type="entry name" value="Lysozyme-like"/>
    <property type="match status" value="1"/>
</dbReference>
<keyword evidence="15" id="KW-1133">Transmembrane helix</keyword>
<keyword evidence="15" id="KW-0472">Membrane</keyword>
<comment type="similarity">
    <text evidence="2">In the N-terminal section; belongs to the glycosyltransferase 51 family.</text>
</comment>
<feature type="domain" description="Penicillin-binding protein transpeptidase" evidence="16">
    <location>
        <begin position="364"/>
        <end position="682"/>
    </location>
</feature>
<keyword evidence="15" id="KW-0812">Transmembrane</keyword>
<name>A0A8J3TFF5_9ACTN</name>
<keyword evidence="3" id="KW-0121">Carboxypeptidase</keyword>
<dbReference type="InterPro" id="IPR001264">
    <property type="entry name" value="Glyco_trans_51"/>
</dbReference>
<feature type="region of interest" description="Disordered" evidence="14">
    <location>
        <begin position="706"/>
        <end position="747"/>
    </location>
</feature>
<proteinExistence type="inferred from homology"/>
<evidence type="ECO:0000256" key="3">
    <source>
        <dbReference type="ARBA" id="ARBA00022645"/>
    </source>
</evidence>
<keyword evidence="11" id="KW-0961">Cell wall biogenesis/degradation</keyword>
<evidence type="ECO:0000256" key="14">
    <source>
        <dbReference type="SAM" id="MobiDB-lite"/>
    </source>
</evidence>
<dbReference type="PANTHER" id="PTHR32282:SF33">
    <property type="entry name" value="PEPTIDOGLYCAN GLYCOSYLTRANSFERASE"/>
    <property type="match status" value="1"/>
</dbReference>
<dbReference type="InterPro" id="IPR012338">
    <property type="entry name" value="Beta-lactam/transpept-like"/>
</dbReference>
<dbReference type="Gene3D" id="3.40.710.10">
    <property type="entry name" value="DD-peptidase/beta-lactamase superfamily"/>
    <property type="match status" value="1"/>
</dbReference>
<evidence type="ECO:0000259" key="17">
    <source>
        <dbReference type="Pfam" id="PF00912"/>
    </source>
</evidence>
<evidence type="ECO:0000256" key="4">
    <source>
        <dbReference type="ARBA" id="ARBA00022670"/>
    </source>
</evidence>
<dbReference type="InterPro" id="IPR036950">
    <property type="entry name" value="PBP_transglycosylase"/>
</dbReference>
<comment type="caution">
    <text evidence="18">The sequence shown here is derived from an EMBL/GenBank/DDBJ whole genome shotgun (WGS) entry which is preliminary data.</text>
</comment>
<sequence length="747" mass="78940">MSVDGEKEYPLSLVGRVAVLARTGLIMGVVVAALSFPLAAVAGLGLKASVDRIDSQAERLPDAAPAQTSRVFAADGTTLISQFYDENRVQTPLSAISPNMTRAIVAAEDARFYDHHGVDVKGVARAFVANRRSGEVSQGASTLTMQYVRNVLRDSARTPEEVRAATEQTGVRKLREIQLAVSVEQKMGKSEILERYLNVVYFGHQAYGIAAAAQVYFSKSPADLSLGEAAMVAGLVQAPSAYDPAGDQTAATTRRNYILDRMAELNYVSRPVADEAKAQPITLRLSEPPSDCAAAHGNWGFFCDLFKTWWSEQSAFGASPQERLNRLRRGGYNVVTSLDAGLQAGAERHVTAKEPTSSPFAHGLVAIEPGTGRVKAMAVNRVYSTDQSGNGRVADQKGRPTKAVGNYPNTVNPLLGGGDLPGFQAGSTFKLFTMLAALDRNLPLSTSIYSPQRYRSQYPSAPGGPASCGTRWCPSNATAAMTGQHTMWSGFGKSVNTYFVQLEQQVGADRAVAMAERLGLRWRTSIDSTQASKDKAAGWGAFTLGVADTTPLEMANAYATIAADGSYCEPLPVLSITGPDGKPVTMPGAKAGDKRVEVAAPRCRQALRPEVARAAVDAARCTTGYGAANKSACGGWSTAPTVYPLVKRPVAGKTGTTDNNQAAWFVGITPSLAVASFIADPDNPLHAVGAANHNKPIQSAAETLRDAVSGGPVRNFTPPAEATAYGPKGSPTRGKSTRPGPKVSTNP</sequence>
<dbReference type="EMBL" id="BOON01000039">
    <property type="protein sequence ID" value="GII24556.1"/>
    <property type="molecule type" value="Genomic_DNA"/>
</dbReference>
<dbReference type="InterPro" id="IPR050396">
    <property type="entry name" value="Glycosyltr_51/Transpeptidase"/>
</dbReference>
<dbReference type="GO" id="GO:0008955">
    <property type="term" value="F:peptidoglycan glycosyltransferase activity"/>
    <property type="evidence" value="ECO:0007669"/>
    <property type="project" value="UniProtKB-EC"/>
</dbReference>
<keyword evidence="8" id="KW-0133">Cell shape</keyword>
<dbReference type="Pfam" id="PF00905">
    <property type="entry name" value="Transpeptidase"/>
    <property type="match status" value="1"/>
</dbReference>
<evidence type="ECO:0000313" key="18">
    <source>
        <dbReference type="EMBL" id="GII24556.1"/>
    </source>
</evidence>
<feature type="transmembrane region" description="Helical" evidence="15">
    <location>
        <begin position="20"/>
        <end position="46"/>
    </location>
</feature>
<evidence type="ECO:0000313" key="19">
    <source>
        <dbReference type="Proteomes" id="UP000599074"/>
    </source>
</evidence>
<comment type="catalytic activity">
    <reaction evidence="13">
        <text>[GlcNAc-(1-&gt;4)-Mur2Ac(oyl-L-Ala-gamma-D-Glu-L-Lys-D-Ala-D-Ala)](n)-di-trans,octa-cis-undecaprenyl diphosphate + beta-D-GlcNAc-(1-&gt;4)-Mur2Ac(oyl-L-Ala-gamma-D-Glu-L-Lys-D-Ala-D-Ala)-di-trans,octa-cis-undecaprenyl diphosphate = [GlcNAc-(1-&gt;4)-Mur2Ac(oyl-L-Ala-gamma-D-Glu-L-Lys-D-Ala-D-Ala)](n+1)-di-trans,octa-cis-undecaprenyl diphosphate + di-trans,octa-cis-undecaprenyl diphosphate + H(+)</text>
        <dbReference type="Rhea" id="RHEA:23708"/>
        <dbReference type="Rhea" id="RHEA-COMP:9602"/>
        <dbReference type="Rhea" id="RHEA-COMP:9603"/>
        <dbReference type="ChEBI" id="CHEBI:15378"/>
        <dbReference type="ChEBI" id="CHEBI:58405"/>
        <dbReference type="ChEBI" id="CHEBI:60033"/>
        <dbReference type="ChEBI" id="CHEBI:78435"/>
        <dbReference type="EC" id="2.4.99.28"/>
    </reaction>
</comment>
<dbReference type="Gene3D" id="1.10.3810.10">
    <property type="entry name" value="Biosynthetic peptidoglycan transglycosylase-like"/>
    <property type="match status" value="1"/>
</dbReference>
<dbReference type="Pfam" id="PF00912">
    <property type="entry name" value="Transgly"/>
    <property type="match status" value="1"/>
</dbReference>
<evidence type="ECO:0000256" key="10">
    <source>
        <dbReference type="ARBA" id="ARBA00023268"/>
    </source>
</evidence>
<evidence type="ECO:0000256" key="15">
    <source>
        <dbReference type="SAM" id="Phobius"/>
    </source>
</evidence>
<dbReference type="PANTHER" id="PTHR32282">
    <property type="entry name" value="BINDING PROTEIN TRANSPEPTIDASE, PUTATIVE-RELATED"/>
    <property type="match status" value="1"/>
</dbReference>
<evidence type="ECO:0000256" key="8">
    <source>
        <dbReference type="ARBA" id="ARBA00022960"/>
    </source>
</evidence>
<dbReference type="GO" id="GO:0009002">
    <property type="term" value="F:serine-type D-Ala-D-Ala carboxypeptidase activity"/>
    <property type="evidence" value="ECO:0007669"/>
    <property type="project" value="UniProtKB-EC"/>
</dbReference>
<evidence type="ECO:0000259" key="16">
    <source>
        <dbReference type="Pfam" id="PF00905"/>
    </source>
</evidence>
<keyword evidence="9" id="KW-0573">Peptidoglycan synthesis</keyword>
<comment type="catalytic activity">
    <reaction evidence="12">
        <text>Preferential cleavage: (Ac)2-L-Lys-D-Ala-|-D-Ala. Also transpeptidation of peptidyl-alanyl moieties that are N-acyl substituents of D-alanine.</text>
        <dbReference type="EC" id="3.4.16.4"/>
    </reaction>
</comment>
<feature type="region of interest" description="Disordered" evidence="14">
    <location>
        <begin position="387"/>
        <end position="407"/>
    </location>
</feature>
<dbReference type="SUPFAM" id="SSF56601">
    <property type="entry name" value="beta-lactamase/transpeptidase-like"/>
    <property type="match status" value="1"/>
</dbReference>
<keyword evidence="4" id="KW-0645">Protease</keyword>
<dbReference type="GO" id="GO:0008360">
    <property type="term" value="P:regulation of cell shape"/>
    <property type="evidence" value="ECO:0007669"/>
    <property type="project" value="UniProtKB-KW"/>
</dbReference>
<evidence type="ECO:0000256" key="7">
    <source>
        <dbReference type="ARBA" id="ARBA00022801"/>
    </source>
</evidence>
<evidence type="ECO:0000256" key="12">
    <source>
        <dbReference type="ARBA" id="ARBA00034000"/>
    </source>
</evidence>
<protein>
    <submittedName>
        <fullName evidence="18">Penicillin-binding protein</fullName>
    </submittedName>
</protein>
<dbReference type="FunFam" id="1.10.3810.10:FF:000001">
    <property type="entry name" value="Penicillin-binding protein 1A"/>
    <property type="match status" value="1"/>
</dbReference>
<dbReference type="GO" id="GO:0009252">
    <property type="term" value="P:peptidoglycan biosynthetic process"/>
    <property type="evidence" value="ECO:0007669"/>
    <property type="project" value="UniProtKB-KW"/>
</dbReference>
<keyword evidence="6" id="KW-0808">Transferase</keyword>
<organism evidence="18 19">
    <name type="scientific">Planosporangium mesophilum</name>
    <dbReference type="NCBI Taxonomy" id="689768"/>
    <lineage>
        <taxon>Bacteria</taxon>
        <taxon>Bacillati</taxon>
        <taxon>Actinomycetota</taxon>
        <taxon>Actinomycetes</taxon>
        <taxon>Micromonosporales</taxon>
        <taxon>Micromonosporaceae</taxon>
        <taxon>Planosporangium</taxon>
    </lineage>
</organism>
<keyword evidence="5" id="KW-0328">Glycosyltransferase</keyword>
<evidence type="ECO:0000256" key="2">
    <source>
        <dbReference type="ARBA" id="ARBA00007739"/>
    </source>
</evidence>
<reference evidence="18" key="1">
    <citation type="submission" date="2021-01" db="EMBL/GenBank/DDBJ databases">
        <title>Whole genome shotgun sequence of Planosporangium mesophilum NBRC 109066.</title>
        <authorList>
            <person name="Komaki H."/>
            <person name="Tamura T."/>
        </authorList>
    </citation>
    <scope>NUCLEOTIDE SEQUENCE</scope>
    <source>
        <strain evidence="18">NBRC 109066</strain>
    </source>
</reference>
<keyword evidence="10" id="KW-0511">Multifunctional enzyme</keyword>
<dbReference type="InterPro" id="IPR023346">
    <property type="entry name" value="Lysozyme-like_dom_sf"/>
</dbReference>
<dbReference type="Proteomes" id="UP000599074">
    <property type="component" value="Unassembled WGS sequence"/>
</dbReference>